<protein>
    <recommendedName>
        <fullName evidence="1">Polymerase beta nucleotidyltransferase domain-containing protein</fullName>
    </recommendedName>
</protein>
<dbReference type="InterPro" id="IPR043519">
    <property type="entry name" value="NT_sf"/>
</dbReference>
<evidence type="ECO:0000313" key="3">
    <source>
        <dbReference type="Proteomes" id="UP000178724"/>
    </source>
</evidence>
<dbReference type="NCBIfam" id="NF047752">
    <property type="entry name" value="MntA_antitoxin"/>
    <property type="match status" value="1"/>
</dbReference>
<dbReference type="InterPro" id="IPR041633">
    <property type="entry name" value="Polbeta"/>
</dbReference>
<dbReference type="AlphaFoldDB" id="A0A1F4Q4I4"/>
<gene>
    <name evidence="2" type="ORF">A2625_07505</name>
</gene>
<dbReference type="EMBL" id="METM01000003">
    <property type="protein sequence ID" value="OGB90868.1"/>
    <property type="molecule type" value="Genomic_DNA"/>
</dbReference>
<feature type="domain" description="Polymerase beta nucleotidyltransferase" evidence="1">
    <location>
        <begin position="6"/>
        <end position="94"/>
    </location>
</feature>
<accession>A0A1F4Q4I4</accession>
<sequence>MEDIVNQLKAFFESETAISMAFLFGSAAAGREIEESDVDVAVWFHNDPSLDNVSALQGKLESLLHRNVDLIVLNSARPTIAWEAMRGKQLLIRDYRLYLRKLLDFSLEAEDFRNFLFEMWAMRRKLRGEFA</sequence>
<dbReference type="PANTHER" id="PTHR43852:SF3">
    <property type="entry name" value="NUCLEOTIDYLTRANSFERASE"/>
    <property type="match status" value="1"/>
</dbReference>
<dbReference type="CDD" id="cd05403">
    <property type="entry name" value="NT_KNTase_like"/>
    <property type="match status" value="1"/>
</dbReference>
<reference evidence="2 3" key="1">
    <citation type="journal article" date="2016" name="Nat. Commun.">
        <title>Thousands of microbial genomes shed light on interconnected biogeochemical processes in an aquifer system.</title>
        <authorList>
            <person name="Anantharaman K."/>
            <person name="Brown C.T."/>
            <person name="Hug L.A."/>
            <person name="Sharon I."/>
            <person name="Castelle C.J."/>
            <person name="Probst A.J."/>
            <person name="Thomas B.C."/>
            <person name="Singh A."/>
            <person name="Wilkins M.J."/>
            <person name="Karaoz U."/>
            <person name="Brodie E.L."/>
            <person name="Williams K.H."/>
            <person name="Hubbard S.S."/>
            <person name="Banfield J.F."/>
        </authorList>
    </citation>
    <scope>NUCLEOTIDE SEQUENCE [LARGE SCALE GENOMIC DNA]</scope>
</reference>
<dbReference type="Proteomes" id="UP000178724">
    <property type="component" value="Unassembled WGS sequence"/>
</dbReference>
<organism evidence="2 3">
    <name type="scientific">candidate division WOR-1 bacterium RIFCSPHIGHO2_01_FULL_53_15</name>
    <dbReference type="NCBI Taxonomy" id="1802564"/>
    <lineage>
        <taxon>Bacteria</taxon>
        <taxon>Bacillati</taxon>
        <taxon>Saganbacteria</taxon>
    </lineage>
</organism>
<proteinExistence type="predicted"/>
<dbReference type="PANTHER" id="PTHR43852">
    <property type="entry name" value="NUCLEOTIDYLTRANSFERASE"/>
    <property type="match status" value="1"/>
</dbReference>
<dbReference type="Gene3D" id="3.30.460.10">
    <property type="entry name" value="Beta Polymerase, domain 2"/>
    <property type="match status" value="1"/>
</dbReference>
<dbReference type="SUPFAM" id="SSF81301">
    <property type="entry name" value="Nucleotidyltransferase"/>
    <property type="match status" value="1"/>
</dbReference>
<evidence type="ECO:0000259" key="1">
    <source>
        <dbReference type="Pfam" id="PF18765"/>
    </source>
</evidence>
<dbReference type="InterPro" id="IPR052930">
    <property type="entry name" value="TA_antitoxin_MntA"/>
</dbReference>
<name>A0A1F4Q4I4_UNCSA</name>
<dbReference type="Pfam" id="PF18765">
    <property type="entry name" value="Polbeta"/>
    <property type="match status" value="1"/>
</dbReference>
<comment type="caution">
    <text evidence="2">The sequence shown here is derived from an EMBL/GenBank/DDBJ whole genome shotgun (WGS) entry which is preliminary data.</text>
</comment>
<evidence type="ECO:0000313" key="2">
    <source>
        <dbReference type="EMBL" id="OGB90868.1"/>
    </source>
</evidence>